<evidence type="ECO:0000313" key="2">
    <source>
        <dbReference type="Proteomes" id="UP000004259"/>
    </source>
</evidence>
<comment type="caution">
    <text evidence="1">The sequence shown here is derived from an EMBL/GenBank/DDBJ whole genome shotgun (WGS) entry which is preliminary data.</text>
</comment>
<accession>E9SDH0</accession>
<sequence>MLSLRRLGHIAETEQAQGRKVPMSAYSAAFSLRAASP</sequence>
<keyword evidence="2" id="KW-1185">Reference proteome</keyword>
<name>E9SDH0_RUMAL</name>
<evidence type="ECO:0000313" key="1">
    <source>
        <dbReference type="EMBL" id="EGC02588.1"/>
    </source>
</evidence>
<dbReference type="EMBL" id="ADKM02000091">
    <property type="protein sequence ID" value="EGC02588.1"/>
    <property type="molecule type" value="Genomic_DNA"/>
</dbReference>
<protein>
    <submittedName>
        <fullName evidence="1">Uncharacterized protein</fullName>
    </submittedName>
</protein>
<dbReference type="AlphaFoldDB" id="E9SDH0"/>
<proteinExistence type="predicted"/>
<gene>
    <name evidence="1" type="ORF">CUS_7156</name>
</gene>
<reference evidence="1 2" key="1">
    <citation type="submission" date="2011-02" db="EMBL/GenBank/DDBJ databases">
        <authorList>
            <person name="Nelson K.E."/>
            <person name="Sutton G."/>
            <person name="Torralba M."/>
            <person name="Durkin S."/>
            <person name="Harkins D."/>
            <person name="Montgomery R."/>
            <person name="Ziemer C."/>
            <person name="Klaassens E."/>
            <person name="Ocuiv P."/>
            <person name="Morrison M."/>
        </authorList>
    </citation>
    <scope>NUCLEOTIDE SEQUENCE [LARGE SCALE GENOMIC DNA]</scope>
    <source>
        <strain evidence="1 2">8</strain>
    </source>
</reference>
<organism evidence="1 2">
    <name type="scientific">Ruminococcus albus 8</name>
    <dbReference type="NCBI Taxonomy" id="246199"/>
    <lineage>
        <taxon>Bacteria</taxon>
        <taxon>Bacillati</taxon>
        <taxon>Bacillota</taxon>
        <taxon>Clostridia</taxon>
        <taxon>Eubacteriales</taxon>
        <taxon>Oscillospiraceae</taxon>
        <taxon>Ruminococcus</taxon>
    </lineage>
</organism>
<dbReference type="Proteomes" id="UP000004259">
    <property type="component" value="Unassembled WGS sequence"/>
</dbReference>